<dbReference type="FunFam" id="3.20.20.70:FF:000059">
    <property type="entry name" value="N-ethylmaleimide reductase, FMN-linked"/>
    <property type="match status" value="1"/>
</dbReference>
<dbReference type="Gene3D" id="3.20.20.70">
    <property type="entry name" value="Aldolase class I"/>
    <property type="match status" value="1"/>
</dbReference>
<dbReference type="RefSeq" id="WP_081200507.1">
    <property type="nucleotide sequence ID" value="NZ_FOCZ01000008.1"/>
</dbReference>
<evidence type="ECO:0000256" key="1">
    <source>
        <dbReference type="ARBA" id="ARBA00001917"/>
    </source>
</evidence>
<dbReference type="InterPro" id="IPR013785">
    <property type="entry name" value="Aldolase_TIM"/>
</dbReference>
<evidence type="ECO:0000313" key="5">
    <source>
        <dbReference type="EMBL" id="OQP49016.1"/>
    </source>
</evidence>
<sequence length="376" mass="41867">MIEQPLLETFDLNGLQLKNRVVMAPMTRTRSDNPGNMATELTAKYYEQRASAGLIITEGTYISREAIGFINVPGIYTDLQVEGWKLVTDAVHAKAGKIFAQLWHVGRMSHPDLLDGNLPLAPSALNPYDKAYGANGFLDTLTAREMSFDDIHRTIADFKQGAKNAIAAGFDGIELHAANGYLLHQFFNLYSNKRSDIYGGTIENRARILFEILEELKEVISLQKVGVRLNPSLHNAQGMMLDEESITVHEYIVRELNSYDLAYIHLTEPYTQVADHPFAVAEIAKHFRPLYNGNIIINKGFSRETGNVVIKDNLADLVAFGAPFIANPDLVERFKTDAPLNAPDPSTFYGVGPKGYTDYPSLSDIIDITKDDVKKK</sequence>
<dbReference type="GO" id="GO:0005829">
    <property type="term" value="C:cytosol"/>
    <property type="evidence" value="ECO:0007669"/>
    <property type="project" value="UniProtKB-ARBA"/>
</dbReference>
<accession>A0A1V9ESC1</accession>
<proteinExistence type="inferred from homology"/>
<comment type="caution">
    <text evidence="5">The sequence shown here is derived from an EMBL/GenBank/DDBJ whole genome shotgun (WGS) entry which is preliminary data.</text>
</comment>
<dbReference type="OrthoDB" id="9772736at2"/>
<dbReference type="Pfam" id="PF00724">
    <property type="entry name" value="Oxidored_FMN"/>
    <property type="match status" value="1"/>
</dbReference>
<feature type="domain" description="NADH:flavin oxidoreductase/NADH oxidase N-terminal" evidence="4">
    <location>
        <begin position="8"/>
        <end position="340"/>
    </location>
</feature>
<dbReference type="SUPFAM" id="SSF51395">
    <property type="entry name" value="FMN-linked oxidoreductases"/>
    <property type="match status" value="1"/>
</dbReference>
<dbReference type="AlphaFoldDB" id="A0A1V9ESC1"/>
<name>A0A1V9ESC1_9BACT</name>
<dbReference type="PANTHER" id="PTHR22893">
    <property type="entry name" value="NADH OXIDOREDUCTASE-RELATED"/>
    <property type="match status" value="1"/>
</dbReference>
<dbReference type="CDD" id="cd02933">
    <property type="entry name" value="OYE_like_FMN"/>
    <property type="match status" value="1"/>
</dbReference>
<comment type="similarity">
    <text evidence="2">Belongs to the NADH:flavin oxidoreductase/NADH oxidase family.</text>
</comment>
<keyword evidence="3" id="KW-0560">Oxidoreductase</keyword>
<organism evidence="5 6">
    <name type="scientific">Niastella yeongjuensis</name>
    <dbReference type="NCBI Taxonomy" id="354355"/>
    <lineage>
        <taxon>Bacteria</taxon>
        <taxon>Pseudomonadati</taxon>
        <taxon>Bacteroidota</taxon>
        <taxon>Chitinophagia</taxon>
        <taxon>Chitinophagales</taxon>
        <taxon>Chitinophagaceae</taxon>
        <taxon>Niastella</taxon>
    </lineage>
</organism>
<dbReference type="GO" id="GO:0016628">
    <property type="term" value="F:oxidoreductase activity, acting on the CH-CH group of donors, NAD or NADP as acceptor"/>
    <property type="evidence" value="ECO:0007669"/>
    <property type="project" value="UniProtKB-ARBA"/>
</dbReference>
<keyword evidence="6" id="KW-1185">Reference proteome</keyword>
<comment type="cofactor">
    <cofactor evidence="1">
        <name>FMN</name>
        <dbReference type="ChEBI" id="CHEBI:58210"/>
    </cofactor>
</comment>
<dbReference type="GO" id="GO:0010181">
    <property type="term" value="F:FMN binding"/>
    <property type="evidence" value="ECO:0007669"/>
    <property type="project" value="InterPro"/>
</dbReference>
<evidence type="ECO:0000313" key="6">
    <source>
        <dbReference type="Proteomes" id="UP000192610"/>
    </source>
</evidence>
<protein>
    <submittedName>
        <fullName evidence="5">Alkene reductase</fullName>
    </submittedName>
</protein>
<dbReference type="EMBL" id="LVXG01000016">
    <property type="protein sequence ID" value="OQP49016.1"/>
    <property type="molecule type" value="Genomic_DNA"/>
</dbReference>
<evidence type="ECO:0000256" key="2">
    <source>
        <dbReference type="ARBA" id="ARBA00005979"/>
    </source>
</evidence>
<evidence type="ECO:0000259" key="4">
    <source>
        <dbReference type="Pfam" id="PF00724"/>
    </source>
</evidence>
<dbReference type="PANTHER" id="PTHR22893:SF91">
    <property type="entry name" value="NADPH DEHYDROGENASE 2-RELATED"/>
    <property type="match status" value="1"/>
</dbReference>
<evidence type="ECO:0000256" key="3">
    <source>
        <dbReference type="ARBA" id="ARBA00023002"/>
    </source>
</evidence>
<dbReference type="Proteomes" id="UP000192610">
    <property type="component" value="Unassembled WGS sequence"/>
</dbReference>
<reference evidence="6" key="1">
    <citation type="submission" date="2016-04" db="EMBL/GenBank/DDBJ databases">
        <authorList>
            <person name="Chen L."/>
            <person name="Zhuang W."/>
            <person name="Wang G."/>
        </authorList>
    </citation>
    <scope>NUCLEOTIDE SEQUENCE [LARGE SCALE GENOMIC DNA]</scope>
    <source>
        <strain evidence="6">17621</strain>
    </source>
</reference>
<gene>
    <name evidence="5" type="ORF">A4H97_29475</name>
</gene>
<dbReference type="InterPro" id="IPR045247">
    <property type="entry name" value="Oye-like"/>
</dbReference>
<dbReference type="STRING" id="354355.SAMN05660816_04392"/>
<dbReference type="InterPro" id="IPR001155">
    <property type="entry name" value="OxRdtase_FMN_N"/>
</dbReference>